<gene>
    <name evidence="1" type="ORF">ES332_D13G054600v1</name>
</gene>
<accession>A0A5D2HSX0</accession>
<reference evidence="1 2" key="1">
    <citation type="submission" date="2019-07" db="EMBL/GenBank/DDBJ databases">
        <title>WGS assembly of Gossypium tomentosum.</title>
        <authorList>
            <person name="Chen Z.J."/>
            <person name="Sreedasyam A."/>
            <person name="Ando A."/>
            <person name="Song Q."/>
            <person name="De L."/>
            <person name="Hulse-Kemp A."/>
            <person name="Ding M."/>
            <person name="Ye W."/>
            <person name="Kirkbride R."/>
            <person name="Jenkins J."/>
            <person name="Plott C."/>
            <person name="Lovell J."/>
            <person name="Lin Y.-M."/>
            <person name="Vaughn R."/>
            <person name="Liu B."/>
            <person name="Li W."/>
            <person name="Simpson S."/>
            <person name="Scheffler B."/>
            <person name="Saski C."/>
            <person name="Grover C."/>
            <person name="Hu G."/>
            <person name="Conover J."/>
            <person name="Carlson J."/>
            <person name="Shu S."/>
            <person name="Boston L."/>
            <person name="Williams M."/>
            <person name="Peterson D."/>
            <person name="Mcgee K."/>
            <person name="Jones D."/>
            <person name="Wendel J."/>
            <person name="Stelly D."/>
            <person name="Grimwood J."/>
            <person name="Schmutz J."/>
        </authorList>
    </citation>
    <scope>NUCLEOTIDE SEQUENCE [LARGE SCALE GENOMIC DNA]</scope>
    <source>
        <strain evidence="1">7179.01</strain>
    </source>
</reference>
<name>A0A5D2HSX0_GOSTO</name>
<evidence type="ECO:0000313" key="1">
    <source>
        <dbReference type="EMBL" id="TYH33367.1"/>
    </source>
</evidence>
<evidence type="ECO:0000313" key="2">
    <source>
        <dbReference type="Proteomes" id="UP000322667"/>
    </source>
</evidence>
<dbReference type="EMBL" id="CM017635">
    <property type="protein sequence ID" value="TYH33367.1"/>
    <property type="molecule type" value="Genomic_DNA"/>
</dbReference>
<protein>
    <submittedName>
        <fullName evidence="1">Uncharacterized protein</fullName>
    </submittedName>
</protein>
<sequence length="71" mass="8157">MNPLAIPISIGRISRNSWCSSSYLGVVKLLFRLRVLVLSILSLHHIQFKCVFLTRNHHEQFGKSGKNPRKI</sequence>
<dbReference type="EMBL" id="CM017635">
    <property type="protein sequence ID" value="TYH33366.1"/>
    <property type="molecule type" value="Genomic_DNA"/>
</dbReference>
<proteinExistence type="predicted"/>
<keyword evidence="2" id="KW-1185">Reference proteome</keyword>
<organism evidence="1 2">
    <name type="scientific">Gossypium tomentosum</name>
    <name type="common">Hawaiian cotton</name>
    <name type="synonym">Gossypium sandvicense</name>
    <dbReference type="NCBI Taxonomy" id="34277"/>
    <lineage>
        <taxon>Eukaryota</taxon>
        <taxon>Viridiplantae</taxon>
        <taxon>Streptophyta</taxon>
        <taxon>Embryophyta</taxon>
        <taxon>Tracheophyta</taxon>
        <taxon>Spermatophyta</taxon>
        <taxon>Magnoliopsida</taxon>
        <taxon>eudicotyledons</taxon>
        <taxon>Gunneridae</taxon>
        <taxon>Pentapetalae</taxon>
        <taxon>rosids</taxon>
        <taxon>malvids</taxon>
        <taxon>Malvales</taxon>
        <taxon>Malvaceae</taxon>
        <taxon>Malvoideae</taxon>
        <taxon>Gossypium</taxon>
    </lineage>
</organism>
<dbReference type="AlphaFoldDB" id="A0A5D2HSX0"/>
<dbReference type="Proteomes" id="UP000322667">
    <property type="component" value="Chromosome D13"/>
</dbReference>